<evidence type="ECO:0000256" key="1">
    <source>
        <dbReference type="ARBA" id="ARBA00004141"/>
    </source>
</evidence>
<dbReference type="InterPro" id="IPR038076">
    <property type="entry name" value="MgtE_N_sf"/>
</dbReference>
<dbReference type="PROSITE" id="PS51371">
    <property type="entry name" value="CBS"/>
    <property type="match status" value="1"/>
</dbReference>
<keyword evidence="8" id="KW-0129">CBS domain</keyword>
<comment type="function">
    <text evidence="9">Acts as a magnesium transporter.</text>
</comment>
<keyword evidence="3 9" id="KW-0813">Transport</keyword>
<comment type="caution">
    <text evidence="9">Lacks conserved residue(s) required for the propagation of feature annotation.</text>
</comment>
<dbReference type="InterPro" id="IPR006668">
    <property type="entry name" value="Mg_transptr_MgtE_intracell_dom"/>
</dbReference>
<dbReference type="Gene3D" id="3.10.580.10">
    <property type="entry name" value="CBS-domain"/>
    <property type="match status" value="1"/>
</dbReference>
<dbReference type="InterPro" id="IPR006669">
    <property type="entry name" value="MgtE_transporter"/>
</dbReference>
<evidence type="ECO:0000256" key="7">
    <source>
        <dbReference type="ARBA" id="ARBA00023136"/>
    </source>
</evidence>
<evidence type="ECO:0000256" key="9">
    <source>
        <dbReference type="RuleBase" id="RU362011"/>
    </source>
</evidence>
<organism evidence="11 12">
    <name type="scientific">Saccharicrinis carchari</name>
    <dbReference type="NCBI Taxonomy" id="1168039"/>
    <lineage>
        <taxon>Bacteria</taxon>
        <taxon>Pseudomonadati</taxon>
        <taxon>Bacteroidota</taxon>
        <taxon>Bacteroidia</taxon>
        <taxon>Marinilabiliales</taxon>
        <taxon>Marinilabiliaceae</taxon>
        <taxon>Saccharicrinis</taxon>
    </lineage>
</organism>
<proteinExistence type="inferred from homology"/>
<dbReference type="AlphaFoldDB" id="A0A521CG72"/>
<comment type="subcellular location">
    <subcellularLocation>
        <location evidence="9">Cell membrane</location>
        <topology evidence="9">Multi-pass membrane protein</topology>
    </subcellularLocation>
    <subcellularLocation>
        <location evidence="1">Membrane</location>
        <topology evidence="1">Multi-pass membrane protein</topology>
    </subcellularLocation>
</comment>
<dbReference type="OrthoDB" id="9790355at2"/>
<keyword evidence="6 9" id="KW-1133">Transmembrane helix</keyword>
<comment type="similarity">
    <text evidence="2 9">Belongs to the SLC41A transporter family.</text>
</comment>
<dbReference type="SMART" id="SM00116">
    <property type="entry name" value="CBS"/>
    <property type="match status" value="2"/>
</dbReference>
<gene>
    <name evidence="11" type="ORF">SAMN06265379_103109</name>
</gene>
<evidence type="ECO:0000313" key="11">
    <source>
        <dbReference type="EMBL" id="SMO58428.1"/>
    </source>
</evidence>
<accession>A0A521CG72</accession>
<comment type="subunit">
    <text evidence="9">Homodimer.</text>
</comment>
<feature type="transmembrane region" description="Helical" evidence="9">
    <location>
        <begin position="417"/>
        <end position="437"/>
    </location>
</feature>
<dbReference type="GO" id="GO:0005886">
    <property type="term" value="C:plasma membrane"/>
    <property type="evidence" value="ECO:0007669"/>
    <property type="project" value="UniProtKB-SubCell"/>
</dbReference>
<keyword evidence="4 9" id="KW-0812">Transmembrane</keyword>
<dbReference type="Pfam" id="PF00571">
    <property type="entry name" value="CBS"/>
    <property type="match status" value="2"/>
</dbReference>
<dbReference type="PANTHER" id="PTHR41394">
    <property type="entry name" value="MAGNESIUM TRANSPORTER MGTE"/>
    <property type="match status" value="1"/>
</dbReference>
<dbReference type="SMART" id="SM00924">
    <property type="entry name" value="MgtE_N"/>
    <property type="match status" value="1"/>
</dbReference>
<dbReference type="RefSeq" id="WP_142532828.1">
    <property type="nucleotide sequence ID" value="NZ_FXTB01000003.1"/>
</dbReference>
<evidence type="ECO:0000259" key="10">
    <source>
        <dbReference type="PROSITE" id="PS51371"/>
    </source>
</evidence>
<dbReference type="InterPro" id="IPR036739">
    <property type="entry name" value="SLC41_membr_dom_sf"/>
</dbReference>
<dbReference type="SUPFAM" id="SSF54631">
    <property type="entry name" value="CBS-domain pair"/>
    <property type="match status" value="1"/>
</dbReference>
<dbReference type="InterPro" id="IPR046342">
    <property type="entry name" value="CBS_dom_sf"/>
</dbReference>
<keyword evidence="5 9" id="KW-0460">Magnesium</keyword>
<dbReference type="CDD" id="cd04606">
    <property type="entry name" value="CBS_pair_Mg_transporter"/>
    <property type="match status" value="1"/>
</dbReference>
<dbReference type="GO" id="GO:0015095">
    <property type="term" value="F:magnesium ion transmembrane transporter activity"/>
    <property type="evidence" value="ECO:0007669"/>
    <property type="project" value="UniProtKB-UniRule"/>
</dbReference>
<evidence type="ECO:0000256" key="8">
    <source>
        <dbReference type="PROSITE-ProRule" id="PRU00703"/>
    </source>
</evidence>
<evidence type="ECO:0000256" key="4">
    <source>
        <dbReference type="ARBA" id="ARBA00022692"/>
    </source>
</evidence>
<dbReference type="SUPFAM" id="SSF158791">
    <property type="entry name" value="MgtE N-terminal domain-like"/>
    <property type="match status" value="1"/>
</dbReference>
<feature type="domain" description="CBS" evidence="10">
    <location>
        <begin position="184"/>
        <end position="243"/>
    </location>
</feature>
<evidence type="ECO:0000256" key="5">
    <source>
        <dbReference type="ARBA" id="ARBA00022842"/>
    </source>
</evidence>
<dbReference type="NCBIfam" id="TIGR00400">
    <property type="entry name" value="mgtE"/>
    <property type="match status" value="1"/>
</dbReference>
<sequence>MDNNTAAIKKHLVKEYFLHFPMEAARVMNSFPTDKILHYLEIMPVDTIVPVFCKMNPEIAAVAAKTMDQKLFKKVFTKVDTPLAARLLSRLNKEDVKKRLKWLPPVKAREIEDFLTYGPDTAGYIMETGVIVFHPDNVVQDVLDRIRKLGDDRIRSIYIIDDDGYLLGKIPIQTIAISQPGDTLRHLYIDAPRVNAMDDREDALEIMEKENLLQVPVTDINNKLLGIIKNDALMSAVKMESTENVQAMFGAGREERALSKVSYAVKKRLPWLQVNLATAFIASMVVGVFEDTIAQITILAIFLPVVAGQSGNTGSQALAVTMRGLALREIRISQWFVVARKELFVGFINGVAVALTTGTIVFFWSSSAGIAIVIAISMVLSMMVAGFSGAGIPMALKAIGQDPATSSSILLTTVTDITGFFSFLGLATVLMSVLGIAS</sequence>
<dbReference type="Pfam" id="PF03448">
    <property type="entry name" value="MgtE_N"/>
    <property type="match status" value="1"/>
</dbReference>
<dbReference type="Proteomes" id="UP000319040">
    <property type="component" value="Unassembled WGS sequence"/>
</dbReference>
<keyword evidence="9" id="KW-1003">Cell membrane</keyword>
<feature type="transmembrane region" description="Helical" evidence="9">
    <location>
        <begin position="295"/>
        <end position="322"/>
    </location>
</feature>
<dbReference type="Pfam" id="PF01769">
    <property type="entry name" value="MgtE"/>
    <property type="match status" value="1"/>
</dbReference>
<name>A0A521CG72_SACCC</name>
<dbReference type="InterPro" id="IPR000644">
    <property type="entry name" value="CBS_dom"/>
</dbReference>
<dbReference type="GO" id="GO:0046872">
    <property type="term" value="F:metal ion binding"/>
    <property type="evidence" value="ECO:0007669"/>
    <property type="project" value="UniProtKB-KW"/>
</dbReference>
<dbReference type="InterPro" id="IPR006667">
    <property type="entry name" value="SLC41_membr_dom"/>
</dbReference>
<keyword evidence="7 9" id="KW-0472">Membrane</keyword>
<dbReference type="EMBL" id="FXTB01000003">
    <property type="protein sequence ID" value="SMO58428.1"/>
    <property type="molecule type" value="Genomic_DNA"/>
</dbReference>
<dbReference type="SUPFAM" id="SSF161093">
    <property type="entry name" value="MgtE membrane domain-like"/>
    <property type="match status" value="1"/>
</dbReference>
<keyword evidence="9" id="KW-0479">Metal-binding</keyword>
<evidence type="ECO:0000313" key="12">
    <source>
        <dbReference type="Proteomes" id="UP000319040"/>
    </source>
</evidence>
<evidence type="ECO:0000256" key="3">
    <source>
        <dbReference type="ARBA" id="ARBA00022448"/>
    </source>
</evidence>
<keyword evidence="12" id="KW-1185">Reference proteome</keyword>
<feature type="transmembrane region" description="Helical" evidence="9">
    <location>
        <begin position="343"/>
        <end position="364"/>
    </location>
</feature>
<dbReference type="Gene3D" id="1.10.357.20">
    <property type="entry name" value="SLC41 divalent cation transporters, integral membrane domain"/>
    <property type="match status" value="1"/>
</dbReference>
<protein>
    <recommendedName>
        <fullName evidence="9">Magnesium transporter MgtE</fullName>
    </recommendedName>
</protein>
<evidence type="ECO:0000256" key="6">
    <source>
        <dbReference type="ARBA" id="ARBA00022989"/>
    </source>
</evidence>
<feature type="transmembrane region" description="Helical" evidence="9">
    <location>
        <begin position="370"/>
        <end position="396"/>
    </location>
</feature>
<dbReference type="Gene3D" id="1.25.60.10">
    <property type="entry name" value="MgtE N-terminal domain-like"/>
    <property type="match status" value="1"/>
</dbReference>
<reference evidence="11 12" key="1">
    <citation type="submission" date="2017-05" db="EMBL/GenBank/DDBJ databases">
        <authorList>
            <person name="Varghese N."/>
            <person name="Submissions S."/>
        </authorList>
    </citation>
    <scope>NUCLEOTIDE SEQUENCE [LARGE SCALE GENOMIC DNA]</scope>
    <source>
        <strain evidence="11 12">DSM 27040</strain>
    </source>
</reference>
<evidence type="ECO:0000256" key="2">
    <source>
        <dbReference type="ARBA" id="ARBA00009749"/>
    </source>
</evidence>
<dbReference type="PANTHER" id="PTHR41394:SF5">
    <property type="entry name" value="SLC41A_MGTE INTEGRAL MEMBRANE DOMAIN-CONTAINING PROTEIN"/>
    <property type="match status" value="1"/>
</dbReference>